<protein>
    <recommendedName>
        <fullName evidence="3">DUF2197 domain-containing protein</fullName>
    </recommendedName>
</protein>
<evidence type="ECO:0000313" key="2">
    <source>
        <dbReference type="Proteomes" id="UP000741863"/>
    </source>
</evidence>
<gene>
    <name evidence="1" type="ORF">JOD17_003423</name>
</gene>
<comment type="caution">
    <text evidence="1">The sequence shown here is derived from an EMBL/GenBank/DDBJ whole genome shotgun (WGS) entry which is preliminary data.</text>
</comment>
<dbReference type="Proteomes" id="UP000741863">
    <property type="component" value="Unassembled WGS sequence"/>
</dbReference>
<dbReference type="EMBL" id="JAFBEC010000011">
    <property type="protein sequence ID" value="MBM7634321.1"/>
    <property type="molecule type" value="Genomic_DNA"/>
</dbReference>
<organism evidence="1 2">
    <name type="scientific">Geomicrobium sediminis</name>
    <dbReference type="NCBI Taxonomy" id="1347788"/>
    <lineage>
        <taxon>Bacteria</taxon>
        <taxon>Bacillati</taxon>
        <taxon>Bacillota</taxon>
        <taxon>Bacilli</taxon>
        <taxon>Bacillales</taxon>
        <taxon>Geomicrobium</taxon>
    </lineage>
</organism>
<proteinExistence type="predicted"/>
<dbReference type="RefSeq" id="WP_204699073.1">
    <property type="nucleotide sequence ID" value="NZ_JAFBEC010000011.1"/>
</dbReference>
<evidence type="ECO:0000313" key="1">
    <source>
        <dbReference type="EMBL" id="MBM7634321.1"/>
    </source>
</evidence>
<sequence>MRYVKDACQHKSINKKEFVATADELLAYDGQGYIVCEYCDCKRYD</sequence>
<reference evidence="1 2" key="1">
    <citation type="submission" date="2021-01" db="EMBL/GenBank/DDBJ databases">
        <title>Genomic Encyclopedia of Type Strains, Phase IV (KMG-IV): sequencing the most valuable type-strain genomes for metagenomic binning, comparative biology and taxonomic classification.</title>
        <authorList>
            <person name="Goeker M."/>
        </authorList>
    </citation>
    <scope>NUCLEOTIDE SEQUENCE [LARGE SCALE GENOMIC DNA]</scope>
    <source>
        <strain evidence="1 2">DSM 25540</strain>
    </source>
</reference>
<evidence type="ECO:0008006" key="3">
    <source>
        <dbReference type="Google" id="ProtNLM"/>
    </source>
</evidence>
<keyword evidence="2" id="KW-1185">Reference proteome</keyword>
<name>A0ABS2PGV3_9BACL</name>
<accession>A0ABS2PGV3</accession>